<reference evidence="1 2" key="1">
    <citation type="submission" date="2018-06" db="EMBL/GenBank/DDBJ databases">
        <authorList>
            <consortium name="Pathogen Informatics"/>
            <person name="Doyle S."/>
        </authorList>
    </citation>
    <scope>NUCLEOTIDE SEQUENCE [LARGE SCALE GENOMIC DNA]</scope>
    <source>
        <strain evidence="1 2">NCTC10252</strain>
    </source>
</reference>
<organism evidence="1 2">
    <name type="scientific">Salmonella enterica</name>
    <name type="common">Salmonella choleraesuis</name>
    <dbReference type="NCBI Taxonomy" id="28901"/>
    <lineage>
        <taxon>Bacteria</taxon>
        <taxon>Pseudomonadati</taxon>
        <taxon>Pseudomonadota</taxon>
        <taxon>Gammaproteobacteria</taxon>
        <taxon>Enterobacterales</taxon>
        <taxon>Enterobacteriaceae</taxon>
        <taxon>Salmonella</taxon>
    </lineage>
</organism>
<evidence type="ECO:0000313" key="1">
    <source>
        <dbReference type="EMBL" id="SUF54993.1"/>
    </source>
</evidence>
<protein>
    <submittedName>
        <fullName evidence="1">Uncharacterized protein</fullName>
    </submittedName>
</protein>
<proteinExistence type="predicted"/>
<dbReference type="AlphaFoldDB" id="A0A379QD30"/>
<dbReference type="Proteomes" id="UP000254597">
    <property type="component" value="Unassembled WGS sequence"/>
</dbReference>
<evidence type="ECO:0000313" key="2">
    <source>
        <dbReference type="Proteomes" id="UP000254597"/>
    </source>
</evidence>
<sequence>MCNCIMPYRISLALPDFQKSELSSCSGERDPSVLIQYRDVRCKKTPEILQQALTGNWQPEYLFALELSVVFSVFTRKRSVCVMIKSVVHYCSSAPELKSRKAYCPLPNIVQSNPIRFPLMSDQLQGRIVYWGAVHHREDYQQAQH</sequence>
<gene>
    <name evidence="1" type="ORF">NCTC10252_00160</name>
</gene>
<dbReference type="EMBL" id="UGWP01000003">
    <property type="protein sequence ID" value="SUF54993.1"/>
    <property type="molecule type" value="Genomic_DNA"/>
</dbReference>
<accession>A0A379QD30</accession>
<name>A0A379QD30_SALER</name>